<comment type="subcellular location">
    <subcellularLocation>
        <location evidence="1">Membrane</location>
        <topology evidence="1">Multi-pass membrane protein</topology>
    </subcellularLocation>
</comment>
<dbReference type="STRING" id="6205.A0A0R3WJ55"/>
<feature type="transmembrane region" description="Helical" evidence="5">
    <location>
        <begin position="226"/>
        <end position="251"/>
    </location>
</feature>
<dbReference type="AlphaFoldDB" id="A0A0R3WJ55"/>
<feature type="transmembrane region" description="Helical" evidence="5">
    <location>
        <begin position="60"/>
        <end position="80"/>
    </location>
</feature>
<name>A0A0R3WJ55_HYDTA</name>
<reference evidence="9" key="1">
    <citation type="submission" date="2017-02" db="UniProtKB">
        <authorList>
            <consortium name="WormBaseParasite"/>
        </authorList>
    </citation>
    <scope>IDENTIFICATION</scope>
</reference>
<dbReference type="OrthoDB" id="10552798at2759"/>
<evidence type="ECO:0000256" key="2">
    <source>
        <dbReference type="ARBA" id="ARBA00022692"/>
    </source>
</evidence>
<evidence type="ECO:0000313" key="9">
    <source>
        <dbReference type="WBParaSite" id="TTAC_0000068301-mRNA-1"/>
    </source>
</evidence>
<evidence type="ECO:0000256" key="6">
    <source>
        <dbReference type="SAM" id="SignalP"/>
    </source>
</evidence>
<feature type="transmembrane region" description="Helical" evidence="5">
    <location>
        <begin position="263"/>
        <end position="281"/>
    </location>
</feature>
<evidence type="ECO:0000313" key="8">
    <source>
        <dbReference type="Proteomes" id="UP000274429"/>
    </source>
</evidence>
<evidence type="ECO:0000256" key="1">
    <source>
        <dbReference type="ARBA" id="ARBA00004141"/>
    </source>
</evidence>
<dbReference type="GO" id="GO:0016020">
    <property type="term" value="C:membrane"/>
    <property type="evidence" value="ECO:0007669"/>
    <property type="project" value="UniProtKB-SubCell"/>
</dbReference>
<keyword evidence="4 5" id="KW-0472">Membrane</keyword>
<feature type="chain" id="PRO_5043132824" evidence="6">
    <location>
        <begin position="30"/>
        <end position="287"/>
    </location>
</feature>
<feature type="signal peptide" evidence="6">
    <location>
        <begin position="1"/>
        <end position="29"/>
    </location>
</feature>
<dbReference type="InterPro" id="IPR018499">
    <property type="entry name" value="Tetraspanin/Peripherin"/>
</dbReference>
<evidence type="ECO:0000256" key="5">
    <source>
        <dbReference type="SAM" id="Phobius"/>
    </source>
</evidence>
<dbReference type="EMBL" id="UYWX01000077">
    <property type="protein sequence ID" value="VDM16831.1"/>
    <property type="molecule type" value="Genomic_DNA"/>
</dbReference>
<evidence type="ECO:0000313" key="7">
    <source>
        <dbReference type="EMBL" id="VDM16831.1"/>
    </source>
</evidence>
<dbReference type="Pfam" id="PF00335">
    <property type="entry name" value="Tetraspanin"/>
    <property type="match status" value="1"/>
</dbReference>
<evidence type="ECO:0000256" key="4">
    <source>
        <dbReference type="ARBA" id="ARBA00023136"/>
    </source>
</evidence>
<gene>
    <name evidence="7" type="ORF">TTAC_LOCUS684</name>
</gene>
<keyword evidence="3 5" id="KW-1133">Transmembrane helix</keyword>
<accession>A0A0R3WJ55</accession>
<proteinExistence type="predicted"/>
<keyword evidence="2 5" id="KW-0812">Transmembrane</keyword>
<sequence length="287" mass="31733">MSISSAIICGTFLATALFGIALKASDSLAWNLVNNLMEKFTISESNLRELAHFAVKNDDVSWFLILISFVMAALSLIGSMRPACRSGSTKRCLDPFLFLLLPPGPKYTAVLIILLFVEVVVLAVHMAHPNKLAAPLLRTMKKLLQEYDSNPMARSIWKAVMEKEVECNGRNYSTCCGINDCSDFGEETRWLLRDRCKSEFISSTWDAKADAVPGCKGKLTACTAAYAKFLLCLSTAALLLQVIYRLLFVIAFTPNDGAKNNQLLSTFQNAFIVVVVFHLLMMELNPG</sequence>
<organism evidence="9">
    <name type="scientific">Hydatigena taeniaeformis</name>
    <name type="common">Feline tapeworm</name>
    <name type="synonym">Taenia taeniaeformis</name>
    <dbReference type="NCBI Taxonomy" id="6205"/>
    <lineage>
        <taxon>Eukaryota</taxon>
        <taxon>Metazoa</taxon>
        <taxon>Spiralia</taxon>
        <taxon>Lophotrochozoa</taxon>
        <taxon>Platyhelminthes</taxon>
        <taxon>Cestoda</taxon>
        <taxon>Eucestoda</taxon>
        <taxon>Cyclophyllidea</taxon>
        <taxon>Taeniidae</taxon>
        <taxon>Hydatigera</taxon>
    </lineage>
</organism>
<protein>
    <submittedName>
        <fullName evidence="9">Tetraspanin</fullName>
    </submittedName>
</protein>
<keyword evidence="8" id="KW-1185">Reference proteome</keyword>
<evidence type="ECO:0000256" key="3">
    <source>
        <dbReference type="ARBA" id="ARBA00022989"/>
    </source>
</evidence>
<dbReference type="WBParaSite" id="TTAC_0000068301-mRNA-1">
    <property type="protein sequence ID" value="TTAC_0000068301-mRNA-1"/>
    <property type="gene ID" value="TTAC_0000068301"/>
</dbReference>
<keyword evidence="6" id="KW-0732">Signal</keyword>
<dbReference type="Proteomes" id="UP000274429">
    <property type="component" value="Unassembled WGS sequence"/>
</dbReference>
<reference evidence="7 8" key="2">
    <citation type="submission" date="2018-11" db="EMBL/GenBank/DDBJ databases">
        <authorList>
            <consortium name="Pathogen Informatics"/>
        </authorList>
    </citation>
    <scope>NUCLEOTIDE SEQUENCE [LARGE SCALE GENOMIC DNA]</scope>
</reference>